<evidence type="ECO:0000313" key="14">
    <source>
        <dbReference type="Proteomes" id="UP001447188"/>
    </source>
</evidence>
<evidence type="ECO:0000256" key="6">
    <source>
        <dbReference type="ARBA" id="ARBA00022824"/>
    </source>
</evidence>
<dbReference type="PANTHER" id="PTHR28285">
    <property type="entry name" value="PROTEIN BIG1"/>
    <property type="match status" value="1"/>
</dbReference>
<reference evidence="13 14" key="1">
    <citation type="submission" date="2024-02" db="EMBL/GenBank/DDBJ databases">
        <title>Discinaceae phylogenomics.</title>
        <authorList>
            <person name="Dirks A.C."/>
            <person name="James T.Y."/>
        </authorList>
    </citation>
    <scope>NUCLEOTIDE SEQUENCE [LARGE SCALE GENOMIC DNA]</scope>
    <source>
        <strain evidence="13 14">ACD0624</strain>
    </source>
</reference>
<evidence type="ECO:0000256" key="8">
    <source>
        <dbReference type="ARBA" id="ARBA00023136"/>
    </source>
</evidence>
<evidence type="ECO:0000256" key="3">
    <source>
        <dbReference type="ARBA" id="ARBA00022089"/>
    </source>
</evidence>
<evidence type="ECO:0000256" key="11">
    <source>
        <dbReference type="SAM" id="SignalP"/>
    </source>
</evidence>
<evidence type="ECO:0000256" key="4">
    <source>
        <dbReference type="ARBA" id="ARBA00022692"/>
    </source>
</evidence>
<organism evidence="13 14">
    <name type="scientific">Discina gigas</name>
    <dbReference type="NCBI Taxonomy" id="1032678"/>
    <lineage>
        <taxon>Eukaryota</taxon>
        <taxon>Fungi</taxon>
        <taxon>Dikarya</taxon>
        <taxon>Ascomycota</taxon>
        <taxon>Pezizomycotina</taxon>
        <taxon>Pezizomycetes</taxon>
        <taxon>Pezizales</taxon>
        <taxon>Discinaceae</taxon>
        <taxon>Discina</taxon>
    </lineage>
</organism>
<keyword evidence="7 10" id="KW-1133">Transmembrane helix</keyword>
<keyword evidence="8 10" id="KW-0472">Membrane</keyword>
<comment type="subcellular location">
    <subcellularLocation>
        <location evidence="1">Endoplasmic reticulum membrane</location>
        <topology evidence="1">Single-pass type I membrane protein</topology>
    </subcellularLocation>
</comment>
<evidence type="ECO:0000256" key="9">
    <source>
        <dbReference type="ARBA" id="ARBA00023316"/>
    </source>
</evidence>
<dbReference type="EMBL" id="JBBBZM010000031">
    <property type="protein sequence ID" value="KAL0637750.1"/>
    <property type="molecule type" value="Genomic_DNA"/>
</dbReference>
<evidence type="ECO:0000256" key="2">
    <source>
        <dbReference type="ARBA" id="ARBA00008203"/>
    </source>
</evidence>
<dbReference type="PANTHER" id="PTHR28285:SF1">
    <property type="entry name" value="PROTEIN BIG1"/>
    <property type="match status" value="1"/>
</dbReference>
<dbReference type="Proteomes" id="UP001447188">
    <property type="component" value="Unassembled WGS sequence"/>
</dbReference>
<keyword evidence="6" id="KW-0256">Endoplasmic reticulum</keyword>
<feature type="transmembrane region" description="Helical" evidence="10">
    <location>
        <begin position="234"/>
        <end position="257"/>
    </location>
</feature>
<comment type="similarity">
    <text evidence="2">Belongs to the BIG1 family.</text>
</comment>
<dbReference type="Pfam" id="PF20520">
    <property type="entry name" value="Ac45-VOA1_TM"/>
    <property type="match status" value="1"/>
</dbReference>
<keyword evidence="14" id="KW-1185">Reference proteome</keyword>
<keyword evidence="4 10" id="KW-0812">Transmembrane</keyword>
<comment type="caution">
    <text evidence="13">The sequence shown here is derived from an EMBL/GenBank/DDBJ whole genome shotgun (WGS) entry which is preliminary data.</text>
</comment>
<evidence type="ECO:0000256" key="1">
    <source>
        <dbReference type="ARBA" id="ARBA00004115"/>
    </source>
</evidence>
<dbReference type="InterPro" id="IPR037654">
    <property type="entry name" value="Big1"/>
</dbReference>
<feature type="signal peptide" evidence="11">
    <location>
        <begin position="1"/>
        <end position="17"/>
    </location>
</feature>
<evidence type="ECO:0000256" key="5">
    <source>
        <dbReference type="ARBA" id="ARBA00022729"/>
    </source>
</evidence>
<gene>
    <name evidence="13" type="ORF">Q9L58_003311</name>
</gene>
<sequence>MHFQLTTLAVLLPFVSAFKDTSPFFLISASSAFPTQDPAAPPQTNSLLETSTFVAAAKHVISLCDADAYILVNQPGLHNSDFAHASSAPRLSSALKEAGAARSYLGSKVYEDDVKFDEVMEQLQEFTIRTCDAEVEEIDAKTGSFTGFNDMKPKLIRVDFGRLPEGGRARNSFLYSIISLLPTYKYTLIYTSTPLSLGKPHLSPYPDHELKRRDDHKNKNTTLPEGSLFQRYQFFTTGIFIGYLALFFLLSILYVAFNALSSLEVSYGAFEKEMGPAAAKKQQ</sequence>
<evidence type="ECO:0000259" key="12">
    <source>
        <dbReference type="Pfam" id="PF20520"/>
    </source>
</evidence>
<feature type="domain" description="V-type proton ATPase subunit S1/VOA1 transmembrane" evidence="12">
    <location>
        <begin position="233"/>
        <end position="272"/>
    </location>
</feature>
<keyword evidence="9" id="KW-0961">Cell wall biogenesis/degradation</keyword>
<name>A0ABR3GPM4_9PEZI</name>
<protein>
    <recommendedName>
        <fullName evidence="3">Protein BIG1</fullName>
    </recommendedName>
</protein>
<evidence type="ECO:0000256" key="10">
    <source>
        <dbReference type="SAM" id="Phobius"/>
    </source>
</evidence>
<dbReference type="InterPro" id="IPR046756">
    <property type="entry name" value="VAS1/VOA1_TM"/>
</dbReference>
<feature type="chain" id="PRO_5047522494" description="Protein BIG1" evidence="11">
    <location>
        <begin position="18"/>
        <end position="283"/>
    </location>
</feature>
<evidence type="ECO:0000313" key="13">
    <source>
        <dbReference type="EMBL" id="KAL0637750.1"/>
    </source>
</evidence>
<evidence type="ECO:0000256" key="7">
    <source>
        <dbReference type="ARBA" id="ARBA00022989"/>
    </source>
</evidence>
<proteinExistence type="inferred from homology"/>
<accession>A0ABR3GPM4</accession>
<keyword evidence="5 11" id="KW-0732">Signal</keyword>